<accession>A0A069PQY8</accession>
<sequence>MRRHYILVGDKRTSGARVTEGMEYMTHRGTMLSFLGARIYCPACESEGCIVGTGPRWPDNVMGKHAALDNDLGMCKCQPAPRLIASQDDMFQTLEAHELAEMGFAPTGTRLPEPPIGTFHERIRIVDAQGKPVSGVPYHIKDPSGRTYKGLTDASGYCPRVFTENRQDLLVSVGIKALEQWKQ</sequence>
<dbReference type="EMBL" id="JFHC01000018">
    <property type="protein sequence ID" value="KDR42279.1"/>
    <property type="molecule type" value="Genomic_DNA"/>
</dbReference>
<evidence type="ECO:0000313" key="1">
    <source>
        <dbReference type="EMBL" id="KDR42279.1"/>
    </source>
</evidence>
<evidence type="ECO:0000313" key="2">
    <source>
        <dbReference type="Proteomes" id="UP000027466"/>
    </source>
</evidence>
<evidence type="ECO:0008006" key="3">
    <source>
        <dbReference type="Google" id="ProtNLM"/>
    </source>
</evidence>
<proteinExistence type="predicted"/>
<name>A0A069PQY8_9BURK</name>
<organism evidence="1 2">
    <name type="scientific">Caballeronia glathei</name>
    <dbReference type="NCBI Taxonomy" id="60547"/>
    <lineage>
        <taxon>Bacteria</taxon>
        <taxon>Pseudomonadati</taxon>
        <taxon>Pseudomonadota</taxon>
        <taxon>Betaproteobacteria</taxon>
        <taxon>Burkholderiales</taxon>
        <taxon>Burkholderiaceae</taxon>
        <taxon>Caballeronia</taxon>
    </lineage>
</organism>
<comment type="caution">
    <text evidence="1">The sequence shown here is derived from an EMBL/GenBank/DDBJ whole genome shotgun (WGS) entry which is preliminary data.</text>
</comment>
<dbReference type="Proteomes" id="UP000027466">
    <property type="component" value="Unassembled WGS sequence"/>
</dbReference>
<dbReference type="AlphaFoldDB" id="A0A069PQY8"/>
<protein>
    <recommendedName>
        <fullName evidence="3">PAAR repeat-containing protein</fullName>
    </recommendedName>
</protein>
<gene>
    <name evidence="1" type="ORF">BG61_10485</name>
</gene>
<reference evidence="1 2" key="1">
    <citation type="submission" date="2014-03" db="EMBL/GenBank/DDBJ databases">
        <title>Draft Genome Sequences of Four Burkholderia Strains.</title>
        <authorList>
            <person name="Liu X.Y."/>
            <person name="Li C.X."/>
            <person name="Xu J.H."/>
        </authorList>
    </citation>
    <scope>NUCLEOTIDE SEQUENCE [LARGE SCALE GENOMIC DNA]</scope>
    <source>
        <strain evidence="1 2">DSM 50014</strain>
    </source>
</reference>
<keyword evidence="2" id="KW-1185">Reference proteome</keyword>
<dbReference type="CDD" id="cd14744">
    <property type="entry name" value="PAAR_CT_2"/>
    <property type="match status" value="1"/>
</dbReference>
<dbReference type="STRING" id="60547.GCA_000751215_03142"/>